<dbReference type="Proteomes" id="UP000287651">
    <property type="component" value="Unassembled WGS sequence"/>
</dbReference>
<evidence type="ECO:0000313" key="3">
    <source>
        <dbReference type="Proteomes" id="UP000287651"/>
    </source>
</evidence>
<organism evidence="2 3">
    <name type="scientific">Ensete ventricosum</name>
    <name type="common">Abyssinian banana</name>
    <name type="synonym">Musa ensete</name>
    <dbReference type="NCBI Taxonomy" id="4639"/>
    <lineage>
        <taxon>Eukaryota</taxon>
        <taxon>Viridiplantae</taxon>
        <taxon>Streptophyta</taxon>
        <taxon>Embryophyta</taxon>
        <taxon>Tracheophyta</taxon>
        <taxon>Spermatophyta</taxon>
        <taxon>Magnoliopsida</taxon>
        <taxon>Liliopsida</taxon>
        <taxon>Zingiberales</taxon>
        <taxon>Musaceae</taxon>
        <taxon>Ensete</taxon>
    </lineage>
</organism>
<dbReference type="EMBL" id="AMZH03011717">
    <property type="protein sequence ID" value="RRT52339.1"/>
    <property type="molecule type" value="Genomic_DNA"/>
</dbReference>
<feature type="region of interest" description="Disordered" evidence="1">
    <location>
        <begin position="1"/>
        <end position="22"/>
    </location>
</feature>
<name>A0A426YKP0_ENSVE</name>
<evidence type="ECO:0000313" key="2">
    <source>
        <dbReference type="EMBL" id="RRT52339.1"/>
    </source>
</evidence>
<sequence length="87" mass="9573">MKRRRKVQLEGNSGDNKGREEGTKIRAVVLVAACTTRRRRQSCDCGRGLEMATPGRGRRGVGASDDNGGCGRLVHYWERQATVGVEK</sequence>
<proteinExistence type="predicted"/>
<evidence type="ECO:0000256" key="1">
    <source>
        <dbReference type="SAM" id="MobiDB-lite"/>
    </source>
</evidence>
<dbReference type="AlphaFoldDB" id="A0A426YKP0"/>
<gene>
    <name evidence="2" type="ORF">B296_00039108</name>
</gene>
<comment type="caution">
    <text evidence="2">The sequence shown here is derived from an EMBL/GenBank/DDBJ whole genome shotgun (WGS) entry which is preliminary data.</text>
</comment>
<reference evidence="2 3" key="1">
    <citation type="journal article" date="2014" name="Agronomy (Basel)">
        <title>A Draft Genome Sequence for Ensete ventricosum, the Drought-Tolerant Tree Against Hunger.</title>
        <authorList>
            <person name="Harrison J."/>
            <person name="Moore K.A."/>
            <person name="Paszkiewicz K."/>
            <person name="Jones T."/>
            <person name="Grant M."/>
            <person name="Ambacheew D."/>
            <person name="Muzemil S."/>
            <person name="Studholme D.J."/>
        </authorList>
    </citation>
    <scope>NUCLEOTIDE SEQUENCE [LARGE SCALE GENOMIC DNA]</scope>
</reference>
<protein>
    <submittedName>
        <fullName evidence="2">Uncharacterized protein</fullName>
    </submittedName>
</protein>
<accession>A0A426YKP0</accession>